<sequence>MKSRHISKRIVASLVGTEMVWIEWGFPTAMTERTSFGRGWVVTDDGCRDSDLGMRAVVESVLQLTPKAKAGRGNLVTDYAGCNKRRMNFKRRHS</sequence>
<keyword evidence="2" id="KW-1185">Reference proteome</keyword>
<name>A0A4Y2FI81_ARAVE</name>
<accession>A0A4Y2FI81</accession>
<dbReference type="EMBL" id="BGPR01000892">
    <property type="protein sequence ID" value="GBM39294.1"/>
    <property type="molecule type" value="Genomic_DNA"/>
</dbReference>
<dbReference type="Proteomes" id="UP000499080">
    <property type="component" value="Unassembled WGS sequence"/>
</dbReference>
<proteinExistence type="predicted"/>
<evidence type="ECO:0000313" key="2">
    <source>
        <dbReference type="Proteomes" id="UP000499080"/>
    </source>
</evidence>
<evidence type="ECO:0000313" key="1">
    <source>
        <dbReference type="EMBL" id="GBM39294.1"/>
    </source>
</evidence>
<protein>
    <submittedName>
        <fullName evidence="1">Uncharacterized protein</fullName>
    </submittedName>
</protein>
<reference evidence="1 2" key="1">
    <citation type="journal article" date="2019" name="Sci. Rep.">
        <title>Orb-weaving spider Araneus ventricosus genome elucidates the spidroin gene catalogue.</title>
        <authorList>
            <person name="Kono N."/>
            <person name="Nakamura H."/>
            <person name="Ohtoshi R."/>
            <person name="Moran D.A.P."/>
            <person name="Shinohara A."/>
            <person name="Yoshida Y."/>
            <person name="Fujiwara M."/>
            <person name="Mori M."/>
            <person name="Tomita M."/>
            <person name="Arakawa K."/>
        </authorList>
    </citation>
    <scope>NUCLEOTIDE SEQUENCE [LARGE SCALE GENOMIC DNA]</scope>
</reference>
<gene>
    <name evidence="1" type="ORF">AVEN_171375_1</name>
</gene>
<comment type="caution">
    <text evidence="1">The sequence shown here is derived from an EMBL/GenBank/DDBJ whole genome shotgun (WGS) entry which is preliminary data.</text>
</comment>
<organism evidence="1 2">
    <name type="scientific">Araneus ventricosus</name>
    <name type="common">Orbweaver spider</name>
    <name type="synonym">Epeira ventricosa</name>
    <dbReference type="NCBI Taxonomy" id="182803"/>
    <lineage>
        <taxon>Eukaryota</taxon>
        <taxon>Metazoa</taxon>
        <taxon>Ecdysozoa</taxon>
        <taxon>Arthropoda</taxon>
        <taxon>Chelicerata</taxon>
        <taxon>Arachnida</taxon>
        <taxon>Araneae</taxon>
        <taxon>Araneomorphae</taxon>
        <taxon>Entelegynae</taxon>
        <taxon>Araneoidea</taxon>
        <taxon>Araneidae</taxon>
        <taxon>Araneus</taxon>
    </lineage>
</organism>
<dbReference type="AlphaFoldDB" id="A0A4Y2FI81"/>